<dbReference type="GO" id="GO:0008097">
    <property type="term" value="F:5S rRNA binding"/>
    <property type="evidence" value="ECO:0007669"/>
    <property type="project" value="TreeGrafter"/>
</dbReference>
<evidence type="ECO:0000256" key="8">
    <source>
        <dbReference type="SAM" id="SignalP"/>
    </source>
</evidence>
<comment type="similarity">
    <text evidence="1">Belongs to the universal ribosomal protein uL18 family.</text>
</comment>
<dbReference type="InterPro" id="IPR057268">
    <property type="entry name" value="Ribosomal_L18"/>
</dbReference>
<evidence type="ECO:0000256" key="5">
    <source>
        <dbReference type="ARBA" id="ARBA00023274"/>
    </source>
</evidence>
<dbReference type="PANTHER" id="PTHR12899:SF3">
    <property type="entry name" value="LARGE RIBOSOMAL SUBUNIT PROTEIN UL18M"/>
    <property type="match status" value="1"/>
</dbReference>
<keyword evidence="3" id="KW-0694">RNA-binding</keyword>
<sequence>MRSGLAAALAAAAALALCCRAAAQERRQPKWLSPAFVGAKSFGAAAPATVAPPPVAAWRSPQPQPHAGPQAPPSGAAFGRAAFAFAVLCAAAAARAAAPRVACNATRKFNYVDKWKQFKMPNMGYRISGAPGHPGSPHFWTEPIRWCQRFRRRIHIRRKVEGTCARPRLAVFRSLTHMHVNVVDDTVGTGVTLICATTKQKPVLEEIRQLQGVETGKESTWSEEAAEVLGREVAKRCLEKNITMVVFDRGGFPYEGRVKALAEAARSGGLQF</sequence>
<dbReference type="SUPFAM" id="SSF53137">
    <property type="entry name" value="Translational machinery components"/>
    <property type="match status" value="1"/>
</dbReference>
<dbReference type="InterPro" id="IPR004389">
    <property type="entry name" value="Ribosomal_uL18_bac-type"/>
</dbReference>
<keyword evidence="4" id="KW-0689">Ribosomal protein</keyword>
<evidence type="ECO:0000313" key="9">
    <source>
        <dbReference type="EMBL" id="CAD9113457.1"/>
    </source>
</evidence>
<protein>
    <recommendedName>
        <fullName evidence="6">Large ribosomal subunit protein uL18c</fullName>
    </recommendedName>
</protein>
<dbReference type="GO" id="GO:0003735">
    <property type="term" value="F:structural constituent of ribosome"/>
    <property type="evidence" value="ECO:0007669"/>
    <property type="project" value="InterPro"/>
</dbReference>
<evidence type="ECO:0000256" key="3">
    <source>
        <dbReference type="ARBA" id="ARBA00022884"/>
    </source>
</evidence>
<reference evidence="9" key="1">
    <citation type="submission" date="2021-01" db="EMBL/GenBank/DDBJ databases">
        <authorList>
            <person name="Corre E."/>
            <person name="Pelletier E."/>
            <person name="Niang G."/>
            <person name="Scheremetjew M."/>
            <person name="Finn R."/>
            <person name="Kale V."/>
            <person name="Holt S."/>
            <person name="Cochrane G."/>
            <person name="Meng A."/>
            <person name="Brown T."/>
            <person name="Cohen L."/>
        </authorList>
    </citation>
    <scope>NUCLEOTIDE SEQUENCE</scope>
    <source>
        <strain evidence="9">OF101</strain>
    </source>
</reference>
<dbReference type="GO" id="GO:0006412">
    <property type="term" value="P:translation"/>
    <property type="evidence" value="ECO:0007669"/>
    <property type="project" value="InterPro"/>
</dbReference>
<dbReference type="AlphaFoldDB" id="A0A7S1LTU2"/>
<name>A0A7S1LTU2_ALECA</name>
<dbReference type="GO" id="GO:0005840">
    <property type="term" value="C:ribosome"/>
    <property type="evidence" value="ECO:0007669"/>
    <property type="project" value="UniProtKB-KW"/>
</dbReference>
<dbReference type="InterPro" id="IPR005484">
    <property type="entry name" value="Ribosomal_uL18_bac/plant/anim"/>
</dbReference>
<dbReference type="CDD" id="cd00432">
    <property type="entry name" value="Ribosomal_L18_L5e"/>
    <property type="match status" value="1"/>
</dbReference>
<evidence type="ECO:0000256" key="7">
    <source>
        <dbReference type="SAM" id="MobiDB-lite"/>
    </source>
</evidence>
<dbReference type="PANTHER" id="PTHR12899">
    <property type="entry name" value="39S RIBOSOMAL PROTEIN L18, MITOCHONDRIAL"/>
    <property type="match status" value="1"/>
</dbReference>
<dbReference type="Gene3D" id="3.30.420.100">
    <property type="match status" value="1"/>
</dbReference>
<evidence type="ECO:0000256" key="1">
    <source>
        <dbReference type="ARBA" id="ARBA00007116"/>
    </source>
</evidence>
<proteinExistence type="inferred from homology"/>
<dbReference type="HAMAP" id="MF_01337_B">
    <property type="entry name" value="Ribosomal_uL18_B"/>
    <property type="match status" value="1"/>
</dbReference>
<dbReference type="GO" id="GO:1990904">
    <property type="term" value="C:ribonucleoprotein complex"/>
    <property type="evidence" value="ECO:0007669"/>
    <property type="project" value="UniProtKB-KW"/>
</dbReference>
<keyword evidence="8" id="KW-0732">Signal</keyword>
<evidence type="ECO:0000256" key="6">
    <source>
        <dbReference type="ARBA" id="ARBA00035303"/>
    </source>
</evidence>
<gene>
    <name evidence="9" type="ORF">ACAT0790_LOCUS13658</name>
</gene>
<organism evidence="9">
    <name type="scientific">Alexandrium catenella</name>
    <name type="common">Red tide dinoflagellate</name>
    <name type="synonym">Gonyaulax catenella</name>
    <dbReference type="NCBI Taxonomy" id="2925"/>
    <lineage>
        <taxon>Eukaryota</taxon>
        <taxon>Sar</taxon>
        <taxon>Alveolata</taxon>
        <taxon>Dinophyceae</taxon>
        <taxon>Gonyaulacales</taxon>
        <taxon>Pyrocystaceae</taxon>
        <taxon>Alexandrium</taxon>
    </lineage>
</organism>
<feature type="compositionally biased region" description="Pro residues" evidence="7">
    <location>
        <begin position="62"/>
        <end position="72"/>
    </location>
</feature>
<feature type="signal peptide" evidence="8">
    <location>
        <begin position="1"/>
        <end position="23"/>
    </location>
</feature>
<keyword evidence="2" id="KW-0699">rRNA-binding</keyword>
<dbReference type="Pfam" id="PF00861">
    <property type="entry name" value="Ribosomal_L18p"/>
    <property type="match status" value="1"/>
</dbReference>
<feature type="chain" id="PRO_5031493840" description="Large ribosomal subunit protein uL18c" evidence="8">
    <location>
        <begin position="24"/>
        <end position="272"/>
    </location>
</feature>
<evidence type="ECO:0000256" key="4">
    <source>
        <dbReference type="ARBA" id="ARBA00022980"/>
    </source>
</evidence>
<accession>A0A7S1LTU2</accession>
<dbReference type="GO" id="GO:0005737">
    <property type="term" value="C:cytoplasm"/>
    <property type="evidence" value="ECO:0007669"/>
    <property type="project" value="UniProtKB-ARBA"/>
</dbReference>
<feature type="region of interest" description="Disordered" evidence="7">
    <location>
        <begin position="53"/>
        <end position="73"/>
    </location>
</feature>
<dbReference type="NCBIfam" id="TIGR00060">
    <property type="entry name" value="L18_bact"/>
    <property type="match status" value="1"/>
</dbReference>
<keyword evidence="5" id="KW-0687">Ribonucleoprotein</keyword>
<evidence type="ECO:0000256" key="2">
    <source>
        <dbReference type="ARBA" id="ARBA00022730"/>
    </source>
</evidence>
<dbReference type="EMBL" id="HBGE01022512">
    <property type="protein sequence ID" value="CAD9113457.1"/>
    <property type="molecule type" value="Transcribed_RNA"/>
</dbReference>